<evidence type="ECO:0000313" key="2">
    <source>
        <dbReference type="Proteomes" id="UP000290288"/>
    </source>
</evidence>
<dbReference type="OrthoDB" id="10556628at2759"/>
<gene>
    <name evidence="1" type="ORF">EST38_g11361</name>
</gene>
<accession>A0A4Q2D518</accession>
<proteinExistence type="predicted"/>
<dbReference type="AlphaFoldDB" id="A0A4Q2D518"/>
<dbReference type="Proteomes" id="UP000290288">
    <property type="component" value="Unassembled WGS sequence"/>
</dbReference>
<protein>
    <submittedName>
        <fullName evidence="1">Uncharacterized protein</fullName>
    </submittedName>
</protein>
<dbReference type="EMBL" id="SDEE01000694">
    <property type="protein sequence ID" value="RXW14493.1"/>
    <property type="molecule type" value="Genomic_DNA"/>
</dbReference>
<evidence type="ECO:0000313" key="1">
    <source>
        <dbReference type="EMBL" id="RXW14493.1"/>
    </source>
</evidence>
<comment type="caution">
    <text evidence="1">The sequence shown here is derived from an EMBL/GenBank/DDBJ whole genome shotgun (WGS) entry which is preliminary data.</text>
</comment>
<name>A0A4Q2D518_9AGAR</name>
<keyword evidence="2" id="KW-1185">Reference proteome</keyword>
<organism evidence="1 2">
    <name type="scientific">Candolleomyces aberdarensis</name>
    <dbReference type="NCBI Taxonomy" id="2316362"/>
    <lineage>
        <taxon>Eukaryota</taxon>
        <taxon>Fungi</taxon>
        <taxon>Dikarya</taxon>
        <taxon>Basidiomycota</taxon>
        <taxon>Agaricomycotina</taxon>
        <taxon>Agaricomycetes</taxon>
        <taxon>Agaricomycetidae</taxon>
        <taxon>Agaricales</taxon>
        <taxon>Agaricineae</taxon>
        <taxon>Psathyrellaceae</taxon>
        <taxon>Candolleomyces</taxon>
    </lineage>
</organism>
<reference evidence="1 2" key="1">
    <citation type="submission" date="2019-01" db="EMBL/GenBank/DDBJ databases">
        <title>Draft genome sequence of Psathyrella aberdarensis IHI B618.</title>
        <authorList>
            <person name="Buettner E."/>
            <person name="Kellner H."/>
        </authorList>
    </citation>
    <scope>NUCLEOTIDE SEQUENCE [LARGE SCALE GENOMIC DNA]</scope>
    <source>
        <strain evidence="1 2">IHI B618</strain>
    </source>
</reference>
<sequence length="551" mass="61888">MPNETSLMLYVQAAEAGTLAAYHRLYDNDWANAEEQLTRAAYSMLFRRLSTILSLDPTLFRFAQEVSVTIALATKIMTSARTSFWADTLFRTPSPYLKTLYSAVKNPKEMLVGFKFPQTFVCCLASDVVSWFLHADRKDTIGPALSRLLSRLVMGIWFWGRPTTNAIHSQSASERELGSELAVETVASALLNDDIRAEVVKLCEARGRRYCRLFADLLSERSTILTRPSRKKAPRTTASIPNEEGPSDRALNLFAAMESSKEWFNPAATKPTVLECFASGIDLLPREERVVVLRRLLSQGLLLPTVREIILTTSLDSDDWFIQKSWGLFHLLCEMSLDRQFIHAVTGGLDKLDLDTTHLTIVPLSEELWNAFKDNAEKIAFLGHQDRYFYLSVLQSYMNSARLQELAKASLDKRNSSENLKLSCPIIFPVLIVDPVPTKCVFYSLNHLLIDLDACCAPKVFTDIVNTVKENASMQLGIITFIPPCGLRQFVVGSYRNASIGVGRGYELVAGAAMSRLEMPINLNTASENDRWEGYIPSTRHPDLNDICRTM</sequence>